<reference evidence="2" key="1">
    <citation type="submission" date="2021-06" db="EMBL/GenBank/DDBJ databases">
        <title>An adapted protocol for Saccharibacteria cultivation: two new species join this phylum of Candidate Phyla Radiations.</title>
        <authorList>
            <person name="Ibrahim A."/>
            <person name="Maatouk M."/>
            <person name="Zgheib R."/>
            <person name="Haddad G."/>
            <person name="Bou Khalil J."/>
            <person name="Raoult D."/>
            <person name="Bittar F."/>
        </authorList>
    </citation>
    <scope>NUCLEOTIDE SEQUENCE</scope>
    <source>
        <strain evidence="2">IHU1</strain>
    </source>
</reference>
<dbReference type="KEGG" id="mnd:KOY48_01860"/>
<sequence length="167" mass="18998">METLIFIAIVAAIIFLVIKARQGTDDTSLIKTPIKKEYVYIKKSCAMTPSELSFYKTLHEAINGCVIIPQAHLSMFLDHEIKEQSWKAAFARINGKSVDFLICTNDMKPLIAIELDDSTHNQPDRKTRDDFVNSIMANTNMPLLRFKAGEWNSEIIKHRITQALSQN</sequence>
<feature type="domain" description="DUF2726" evidence="1">
    <location>
        <begin position="47"/>
        <end position="151"/>
    </location>
</feature>
<dbReference type="InterPro" id="IPR024402">
    <property type="entry name" value="DUF2726"/>
</dbReference>
<accession>A0A8F1SC06</accession>
<dbReference type="Proteomes" id="UP000679129">
    <property type="component" value="Chromosome"/>
</dbReference>
<organism evidence="2 3">
    <name type="scientific">Candidatus Minimicrobia naudis</name>
    <dbReference type="NCBI Taxonomy" id="2841263"/>
    <lineage>
        <taxon>Bacteria</taxon>
        <taxon>Candidatus Saccharimonadota</taxon>
        <taxon>Candidatus Saccharimonadota incertae sedis</taxon>
        <taxon>Candidatus Minimicrobia</taxon>
    </lineage>
</organism>
<dbReference type="EMBL" id="CP076460">
    <property type="protein sequence ID" value="QWQ32579.1"/>
    <property type="molecule type" value="Genomic_DNA"/>
</dbReference>
<evidence type="ECO:0000313" key="3">
    <source>
        <dbReference type="Proteomes" id="UP000679129"/>
    </source>
</evidence>
<dbReference type="AlphaFoldDB" id="A0A8F1SC06"/>
<proteinExistence type="predicted"/>
<gene>
    <name evidence="2" type="ORF">KOY48_01860</name>
</gene>
<evidence type="ECO:0000313" key="2">
    <source>
        <dbReference type="EMBL" id="QWQ32579.1"/>
    </source>
</evidence>
<evidence type="ECO:0000259" key="1">
    <source>
        <dbReference type="Pfam" id="PF10881"/>
    </source>
</evidence>
<dbReference type="Pfam" id="PF10881">
    <property type="entry name" value="DUF2726"/>
    <property type="match status" value="1"/>
</dbReference>
<dbReference type="Gene3D" id="3.40.960.10">
    <property type="entry name" value="VSR Endonuclease"/>
    <property type="match status" value="1"/>
</dbReference>
<protein>
    <submittedName>
        <fullName evidence="2">DUF2726 domain-containing protein</fullName>
    </submittedName>
</protein>
<keyword evidence="3" id="KW-1185">Reference proteome</keyword>
<name>A0A8F1SC06_9BACT</name>